<protein>
    <submittedName>
        <fullName evidence="1">Uncharacterized protein</fullName>
    </submittedName>
</protein>
<proteinExistence type="predicted"/>
<evidence type="ECO:0000313" key="2">
    <source>
        <dbReference type="Proteomes" id="UP000198968"/>
    </source>
</evidence>
<gene>
    <name evidence="1" type="ORF">SAMN05428971_1886</name>
</gene>
<accession>A0A1I5A539</accession>
<evidence type="ECO:0000313" key="1">
    <source>
        <dbReference type="EMBL" id="SFN57329.1"/>
    </source>
</evidence>
<dbReference type="AlphaFoldDB" id="A0A1I5A539"/>
<organism evidence="1 2">
    <name type="scientific">Candidatus Pantoea varia</name>
    <dbReference type="NCBI Taxonomy" id="1881036"/>
    <lineage>
        <taxon>Bacteria</taxon>
        <taxon>Pseudomonadati</taxon>
        <taxon>Pseudomonadota</taxon>
        <taxon>Gammaproteobacteria</taxon>
        <taxon>Enterobacterales</taxon>
        <taxon>Erwiniaceae</taxon>
        <taxon>Pantoea</taxon>
    </lineage>
</organism>
<name>A0A1I5A539_9GAMM</name>
<sequence length="80" mass="8671">MTAFASFRFDPVSCAGTIPQLTGVEFVSNLKGAKGTFSHPDLSGVFQHFADNLYGFFFNLLAMFCAQEAFTVDFVGIFGA</sequence>
<reference evidence="2" key="1">
    <citation type="submission" date="2016-10" db="EMBL/GenBank/DDBJ databases">
        <authorList>
            <person name="Varghese N."/>
            <person name="Submissions S."/>
        </authorList>
    </citation>
    <scope>NUCLEOTIDE SEQUENCE [LARGE SCALE GENOMIC DNA]</scope>
    <source>
        <strain evidence="2">OV426</strain>
    </source>
</reference>
<keyword evidence="2" id="KW-1185">Reference proteome</keyword>
<dbReference type="Proteomes" id="UP000198968">
    <property type="component" value="Unassembled WGS sequence"/>
</dbReference>
<dbReference type="EMBL" id="FOVG01000001">
    <property type="protein sequence ID" value="SFN57329.1"/>
    <property type="molecule type" value="Genomic_DNA"/>
</dbReference>